<accession>A0A0E0LJZ1</accession>
<reference evidence="1" key="2">
    <citation type="submission" date="2018-05" db="EMBL/GenBank/DDBJ databases">
        <title>OpunRS2 (Oryza punctata Reference Sequence Version 2).</title>
        <authorList>
            <person name="Zhang J."/>
            <person name="Kudrna D."/>
            <person name="Lee S."/>
            <person name="Talag J."/>
            <person name="Welchert J."/>
            <person name="Wing R.A."/>
        </authorList>
    </citation>
    <scope>NUCLEOTIDE SEQUENCE [LARGE SCALE GENOMIC DNA]</scope>
</reference>
<reference evidence="1" key="1">
    <citation type="submission" date="2015-04" db="UniProtKB">
        <authorList>
            <consortium name="EnsemblPlants"/>
        </authorList>
    </citation>
    <scope>IDENTIFICATION</scope>
</reference>
<name>A0A0E0LJZ1_ORYPU</name>
<evidence type="ECO:0000313" key="2">
    <source>
        <dbReference type="Proteomes" id="UP000026962"/>
    </source>
</evidence>
<proteinExistence type="predicted"/>
<protein>
    <submittedName>
        <fullName evidence="1">Uncharacterized protein</fullName>
    </submittedName>
</protein>
<dbReference type="HOGENOM" id="CLU_2516580_0_0_1"/>
<dbReference type="Gramene" id="OPUNC07G11220.2">
    <property type="protein sequence ID" value="OPUNC07G11220.2"/>
    <property type="gene ID" value="OPUNC07G11220"/>
</dbReference>
<dbReference type="AlphaFoldDB" id="A0A0E0LJZ1"/>
<evidence type="ECO:0000313" key="1">
    <source>
        <dbReference type="EnsemblPlants" id="OPUNC07G11220.2"/>
    </source>
</evidence>
<organism evidence="1">
    <name type="scientific">Oryza punctata</name>
    <name type="common">Red rice</name>
    <dbReference type="NCBI Taxonomy" id="4537"/>
    <lineage>
        <taxon>Eukaryota</taxon>
        <taxon>Viridiplantae</taxon>
        <taxon>Streptophyta</taxon>
        <taxon>Embryophyta</taxon>
        <taxon>Tracheophyta</taxon>
        <taxon>Spermatophyta</taxon>
        <taxon>Magnoliopsida</taxon>
        <taxon>Liliopsida</taxon>
        <taxon>Poales</taxon>
        <taxon>Poaceae</taxon>
        <taxon>BOP clade</taxon>
        <taxon>Oryzoideae</taxon>
        <taxon>Oryzeae</taxon>
        <taxon>Oryzinae</taxon>
        <taxon>Oryza</taxon>
    </lineage>
</organism>
<dbReference type="Proteomes" id="UP000026962">
    <property type="component" value="Chromosome 7"/>
</dbReference>
<dbReference type="EnsemblPlants" id="OPUNC07G11220.2">
    <property type="protein sequence ID" value="OPUNC07G11220.2"/>
    <property type="gene ID" value="OPUNC07G11220"/>
</dbReference>
<sequence length="85" mass="9297">MGRTEKMTLAQCNVEAAHAHIDAVDGSVCRRQKGRQQQTVVYSQKARGRGKGKEKVHILLLAPKKLDQSKEVSVPTKSLTPATSN</sequence>
<keyword evidence="2" id="KW-1185">Reference proteome</keyword>